<dbReference type="Proteomes" id="UP001216674">
    <property type="component" value="Unassembled WGS sequence"/>
</dbReference>
<accession>A0ABT6AJU8</accession>
<organism evidence="1 2">
    <name type="scientific">Cupriavidus basilensis</name>
    <dbReference type="NCBI Taxonomy" id="68895"/>
    <lineage>
        <taxon>Bacteria</taxon>
        <taxon>Pseudomonadati</taxon>
        <taxon>Pseudomonadota</taxon>
        <taxon>Betaproteobacteria</taxon>
        <taxon>Burkholderiales</taxon>
        <taxon>Burkholderiaceae</taxon>
        <taxon>Cupriavidus</taxon>
    </lineage>
</organism>
<evidence type="ECO:0000313" key="2">
    <source>
        <dbReference type="Proteomes" id="UP001216674"/>
    </source>
</evidence>
<sequence length="233" mass="25730">MPYPIETQRNLPEAAGNVDAGNLVTFAHDVPAQARQDLLNSNLLAQLAADKQISRFTESAAWYKRYGDTLSNLTWQVTRMRFSRYVPPGLQFNPREIVLAEMSKVESPQNVGLVRNTIDTLNSLPDDARAREVLQRFSSTDHELNLQVSFGDGGSAVDIVCVIFATEEDIVDPLVQEFDVAALKSEIRIALLSGVINERLYPAIRQSVIDKLGDKRGEFIVAVESGNANSLVA</sequence>
<comment type="caution">
    <text evidence="1">The sequence shown here is derived from an EMBL/GenBank/DDBJ whole genome shotgun (WGS) entry which is preliminary data.</text>
</comment>
<dbReference type="EMBL" id="JARJLM010000140">
    <property type="protein sequence ID" value="MDF3832876.1"/>
    <property type="molecule type" value="Genomic_DNA"/>
</dbReference>
<protein>
    <submittedName>
        <fullName evidence="1">Uncharacterized protein</fullName>
    </submittedName>
</protein>
<gene>
    <name evidence="1" type="ORF">P3W85_07940</name>
</gene>
<name>A0ABT6AJU8_9BURK</name>
<evidence type="ECO:0000313" key="1">
    <source>
        <dbReference type="EMBL" id="MDF3832876.1"/>
    </source>
</evidence>
<proteinExistence type="predicted"/>
<keyword evidence="2" id="KW-1185">Reference proteome</keyword>
<dbReference type="RefSeq" id="WP_276264371.1">
    <property type="nucleotide sequence ID" value="NZ_JARJLM010000140.1"/>
</dbReference>
<reference evidence="1 2" key="1">
    <citation type="submission" date="2023-03" db="EMBL/GenBank/DDBJ databases">
        <title>Draft assemblies of triclosan tolerant bacteria isolated from returned activated sludge.</title>
        <authorList>
            <person name="Van Hamelsveld S."/>
        </authorList>
    </citation>
    <scope>NUCLEOTIDE SEQUENCE [LARGE SCALE GENOMIC DNA]</scope>
    <source>
        <strain evidence="1 2">GW210010_S58</strain>
    </source>
</reference>